<accession>A0A0C4E1D3</accession>
<dbReference type="AlphaFoldDB" id="A0A0C4E1D3"/>
<dbReference type="EMBL" id="ADBL01001489">
    <property type="status" value="NOT_ANNOTATED_CDS"/>
    <property type="molecule type" value="Genomic_DNA"/>
</dbReference>
<feature type="region of interest" description="Disordered" evidence="1">
    <location>
        <begin position="1"/>
        <end position="24"/>
    </location>
</feature>
<reference evidence="4" key="2">
    <citation type="submission" date="2010-05" db="EMBL/GenBank/DDBJ databases">
        <title>The genome sequence of Magnaporthe poae strain ATCC 64411.</title>
        <authorList>
            <person name="Ma L.-J."/>
            <person name="Dead R."/>
            <person name="Young S."/>
            <person name="Zeng Q."/>
            <person name="Koehrsen M."/>
            <person name="Alvarado L."/>
            <person name="Berlin A."/>
            <person name="Chapman S.B."/>
            <person name="Chen Z."/>
            <person name="Freedman E."/>
            <person name="Gellesch M."/>
            <person name="Goldberg J."/>
            <person name="Griggs A."/>
            <person name="Gujja S."/>
            <person name="Heilman E.R."/>
            <person name="Heiman D."/>
            <person name="Hepburn T."/>
            <person name="Howarth C."/>
            <person name="Jen D."/>
            <person name="Larson L."/>
            <person name="Mehta T."/>
            <person name="Neiman D."/>
            <person name="Pearson M."/>
            <person name="Roberts A."/>
            <person name="Saif S."/>
            <person name="Shea T."/>
            <person name="Shenoy N."/>
            <person name="Sisk P."/>
            <person name="Stolte C."/>
            <person name="Sykes S."/>
            <person name="Walk T."/>
            <person name="White J."/>
            <person name="Yandava C."/>
            <person name="Haas B."/>
            <person name="Nusbaum C."/>
            <person name="Birren B."/>
        </authorList>
    </citation>
    <scope>NUCLEOTIDE SEQUENCE [LARGE SCALE GENOMIC DNA]</scope>
    <source>
        <strain evidence="4">ATCC 64411 / 73-15</strain>
    </source>
</reference>
<evidence type="ECO:0000256" key="1">
    <source>
        <dbReference type="SAM" id="MobiDB-lite"/>
    </source>
</evidence>
<evidence type="ECO:0000313" key="4">
    <source>
        <dbReference type="Proteomes" id="UP000011715"/>
    </source>
</evidence>
<keyword evidence="4" id="KW-1185">Reference proteome</keyword>
<organism evidence="3 4">
    <name type="scientific">Magnaporthiopsis poae (strain ATCC 64411 / 73-15)</name>
    <name type="common">Kentucky bluegrass fungus</name>
    <name type="synonym">Magnaporthe poae</name>
    <dbReference type="NCBI Taxonomy" id="644358"/>
    <lineage>
        <taxon>Eukaryota</taxon>
        <taxon>Fungi</taxon>
        <taxon>Dikarya</taxon>
        <taxon>Ascomycota</taxon>
        <taxon>Pezizomycotina</taxon>
        <taxon>Sordariomycetes</taxon>
        <taxon>Sordariomycetidae</taxon>
        <taxon>Magnaporthales</taxon>
        <taxon>Magnaporthaceae</taxon>
        <taxon>Magnaporthiopsis</taxon>
    </lineage>
</organism>
<name>A0A0C4E1D3_MAGP6</name>
<reference evidence="3" key="4">
    <citation type="journal article" date="2015" name="G3 (Bethesda)">
        <title>Genome sequences of three phytopathogenic species of the Magnaporthaceae family of fungi.</title>
        <authorList>
            <person name="Okagaki L.H."/>
            <person name="Nunes C.C."/>
            <person name="Sailsbery J."/>
            <person name="Clay B."/>
            <person name="Brown D."/>
            <person name="John T."/>
            <person name="Oh Y."/>
            <person name="Young N."/>
            <person name="Fitzgerald M."/>
            <person name="Haas B.J."/>
            <person name="Zeng Q."/>
            <person name="Young S."/>
            <person name="Adiconis X."/>
            <person name="Fan L."/>
            <person name="Levin J.Z."/>
            <person name="Mitchell T.K."/>
            <person name="Okubara P.A."/>
            <person name="Farman M.L."/>
            <person name="Kohn L.M."/>
            <person name="Birren B."/>
            <person name="Ma L.-J."/>
            <person name="Dean R.A."/>
        </authorList>
    </citation>
    <scope>NUCLEOTIDE SEQUENCE</scope>
    <source>
        <strain evidence="3">ATCC 64411 / 73-15</strain>
    </source>
</reference>
<feature type="compositionally biased region" description="Basic and acidic residues" evidence="1">
    <location>
        <begin position="1"/>
        <end position="22"/>
    </location>
</feature>
<dbReference type="eggNOG" id="ENOG502QS59">
    <property type="taxonomic scope" value="Eukaryota"/>
</dbReference>
<protein>
    <submittedName>
        <fullName evidence="2 3">Uncharacterized protein</fullName>
    </submittedName>
</protein>
<dbReference type="STRING" id="644358.A0A0C4E1D3"/>
<dbReference type="PANTHER" id="PTHR38694:SF1">
    <property type="entry name" value="PEROXIN DOMAIN-CONTAINING PROTEIN"/>
    <property type="match status" value="1"/>
</dbReference>
<evidence type="ECO:0000313" key="3">
    <source>
        <dbReference type="EnsemblFungi" id="MAPG_06191T0"/>
    </source>
</evidence>
<dbReference type="OrthoDB" id="1708389at2759"/>
<dbReference type="VEuPathDB" id="FungiDB:MAPG_06191"/>
<dbReference type="PANTHER" id="PTHR38694">
    <property type="entry name" value="CONSERVED EXPRESSED PROTEIN"/>
    <property type="match status" value="1"/>
</dbReference>
<proteinExistence type="predicted"/>
<reference evidence="2" key="1">
    <citation type="submission" date="2010-05" db="EMBL/GenBank/DDBJ databases">
        <title>The Genome Sequence of Magnaporthe poae strain ATCC 64411.</title>
        <authorList>
            <consortium name="The Broad Institute Genome Sequencing Platform"/>
            <consortium name="Broad Institute Genome Sequencing Center for Infectious Disease"/>
            <person name="Ma L.-J."/>
            <person name="Dead R."/>
            <person name="Young S."/>
            <person name="Zeng Q."/>
            <person name="Koehrsen M."/>
            <person name="Alvarado L."/>
            <person name="Berlin A."/>
            <person name="Chapman S.B."/>
            <person name="Chen Z."/>
            <person name="Freedman E."/>
            <person name="Gellesch M."/>
            <person name="Goldberg J."/>
            <person name="Griggs A."/>
            <person name="Gujja S."/>
            <person name="Heilman E.R."/>
            <person name="Heiman D."/>
            <person name="Hepburn T."/>
            <person name="Howarth C."/>
            <person name="Jen D."/>
            <person name="Larson L."/>
            <person name="Mehta T."/>
            <person name="Neiman D."/>
            <person name="Pearson M."/>
            <person name="Roberts A."/>
            <person name="Saif S."/>
            <person name="Shea T."/>
            <person name="Shenoy N."/>
            <person name="Sisk P."/>
            <person name="Stolte C."/>
            <person name="Sykes S."/>
            <person name="Walk T."/>
            <person name="White J."/>
            <person name="Yandava C."/>
            <person name="Haas B."/>
            <person name="Nusbaum C."/>
            <person name="Birren B."/>
        </authorList>
    </citation>
    <scope>NUCLEOTIDE SEQUENCE</scope>
    <source>
        <strain evidence="2">ATCC 64411</strain>
    </source>
</reference>
<dbReference type="Proteomes" id="UP000011715">
    <property type="component" value="Unassembled WGS sequence"/>
</dbReference>
<sequence>MRHDPSTKHETGGADIDAARDAKHGKKGSRILGFFKGTSKGGVKTAIGTDTVRAKVLGSRHAKERLGVVPPKKGDADVASGPVEFKARYGGKKGHVYLGTTATPAVVAFSTETHNDLATEVTAGGGAVRGNEEQGDDKRMVHAMWSVAVADIVELKKFGGYGWKAKLLVGWSLERKIEDGLEIKTTDGKSYRITACPLRDELFNRLIAMGGQKWEAW</sequence>
<dbReference type="OMA" id="FSTETHN"/>
<reference evidence="3" key="5">
    <citation type="submission" date="2015-06" db="UniProtKB">
        <authorList>
            <consortium name="EnsemblFungi"/>
        </authorList>
    </citation>
    <scope>IDENTIFICATION</scope>
    <source>
        <strain evidence="3">ATCC 64411</strain>
    </source>
</reference>
<dbReference type="Pfam" id="PF11696">
    <property type="entry name" value="DUF3292"/>
    <property type="match status" value="1"/>
</dbReference>
<gene>
    <name evidence="2" type="ORF">MAPG_06191</name>
</gene>
<dbReference type="EnsemblFungi" id="MAPG_06191T0">
    <property type="protein sequence ID" value="MAPG_06191T0"/>
    <property type="gene ID" value="MAPG_06191"/>
</dbReference>
<evidence type="ECO:0000313" key="2">
    <source>
        <dbReference type="EMBL" id="KLU87189.1"/>
    </source>
</evidence>
<dbReference type="InterPro" id="IPR021709">
    <property type="entry name" value="DUF3292"/>
</dbReference>
<reference evidence="2" key="3">
    <citation type="submission" date="2011-03" db="EMBL/GenBank/DDBJ databases">
        <title>Annotation of Magnaporthe poae ATCC 64411.</title>
        <authorList>
            <person name="Ma L.-J."/>
            <person name="Dead R."/>
            <person name="Young S.K."/>
            <person name="Zeng Q."/>
            <person name="Gargeya S."/>
            <person name="Fitzgerald M."/>
            <person name="Haas B."/>
            <person name="Abouelleil A."/>
            <person name="Alvarado L."/>
            <person name="Arachchi H.M."/>
            <person name="Berlin A."/>
            <person name="Brown A."/>
            <person name="Chapman S.B."/>
            <person name="Chen Z."/>
            <person name="Dunbar C."/>
            <person name="Freedman E."/>
            <person name="Gearin G."/>
            <person name="Gellesch M."/>
            <person name="Goldberg J."/>
            <person name="Griggs A."/>
            <person name="Gujja S."/>
            <person name="Heiman D."/>
            <person name="Howarth C."/>
            <person name="Larson L."/>
            <person name="Lui A."/>
            <person name="MacDonald P.J.P."/>
            <person name="Mehta T."/>
            <person name="Montmayeur A."/>
            <person name="Murphy C."/>
            <person name="Neiman D."/>
            <person name="Pearson M."/>
            <person name="Priest M."/>
            <person name="Roberts A."/>
            <person name="Saif S."/>
            <person name="Shea T."/>
            <person name="Shenoy N."/>
            <person name="Sisk P."/>
            <person name="Stolte C."/>
            <person name="Sykes S."/>
            <person name="Yandava C."/>
            <person name="Wortman J."/>
            <person name="Nusbaum C."/>
            <person name="Birren B."/>
        </authorList>
    </citation>
    <scope>NUCLEOTIDE SEQUENCE</scope>
    <source>
        <strain evidence="2">ATCC 64411</strain>
    </source>
</reference>
<dbReference type="EMBL" id="GL876970">
    <property type="protein sequence ID" value="KLU87189.1"/>
    <property type="molecule type" value="Genomic_DNA"/>
</dbReference>